<gene>
    <name evidence="5" type="ORF">HMPREF0372_02294</name>
</gene>
<evidence type="ECO:0000256" key="2">
    <source>
        <dbReference type="ARBA" id="ARBA00023125"/>
    </source>
</evidence>
<dbReference type="GO" id="GO:0003677">
    <property type="term" value="F:DNA binding"/>
    <property type="evidence" value="ECO:0007669"/>
    <property type="project" value="UniProtKB-KW"/>
</dbReference>
<dbReference type="HOGENOM" id="CLU_083287_11_0_9"/>
<dbReference type="PROSITE" id="PS50995">
    <property type="entry name" value="HTH_MARR_2"/>
    <property type="match status" value="1"/>
</dbReference>
<feature type="domain" description="HTH marR-type" evidence="4">
    <location>
        <begin position="1"/>
        <end position="146"/>
    </location>
</feature>
<evidence type="ECO:0000259" key="4">
    <source>
        <dbReference type="PROSITE" id="PS50995"/>
    </source>
</evidence>
<sequence length="168" mass="19494">MEQQREALLGQIWAAQDEAYDLMYEYDSLPHRYGAHILYQSEAHIIDLIGEHPEITVTELAAILKKTPSACSQIVRKLRAKGWVEQVRNAENNRIYNLYLTESGKQVYQAHTAFNQSCQEATFQLLSNFSPEELEHHLMVQRKLNEAYQDDVRRSRDYLGLTQKKPGV</sequence>
<keyword evidence="2" id="KW-0238">DNA-binding</keyword>
<evidence type="ECO:0000256" key="3">
    <source>
        <dbReference type="ARBA" id="ARBA00023163"/>
    </source>
</evidence>
<dbReference type="Proteomes" id="UP000004459">
    <property type="component" value="Unassembled WGS sequence"/>
</dbReference>
<keyword evidence="1" id="KW-0805">Transcription regulation</keyword>
<dbReference type="CDD" id="cd00090">
    <property type="entry name" value="HTH_ARSR"/>
    <property type="match status" value="1"/>
</dbReference>
<reference evidence="5 6" key="1">
    <citation type="submission" date="2011-08" db="EMBL/GenBank/DDBJ databases">
        <authorList>
            <person name="Weinstock G."/>
            <person name="Sodergren E."/>
            <person name="Clifton S."/>
            <person name="Fulton L."/>
            <person name="Fulton B."/>
            <person name="Courtney L."/>
            <person name="Fronick C."/>
            <person name="Harrison M."/>
            <person name="Strong C."/>
            <person name="Farmer C."/>
            <person name="Delahaunty K."/>
            <person name="Markovic C."/>
            <person name="Hall O."/>
            <person name="Minx P."/>
            <person name="Tomlinson C."/>
            <person name="Mitreva M."/>
            <person name="Hou S."/>
            <person name="Chen J."/>
            <person name="Wollam A."/>
            <person name="Pepin K.H."/>
            <person name="Johnson M."/>
            <person name="Bhonagiri V."/>
            <person name="Zhang X."/>
            <person name="Suruliraj S."/>
            <person name="Warren W."/>
            <person name="Chinwalla A."/>
            <person name="Mardis E.R."/>
            <person name="Wilson R.K."/>
        </authorList>
    </citation>
    <scope>NUCLEOTIDE SEQUENCE [LARGE SCALE GENOMIC DNA]</scope>
    <source>
        <strain evidence="5 6">ATCC 29863</strain>
    </source>
</reference>
<dbReference type="SMART" id="SM00347">
    <property type="entry name" value="HTH_MARR"/>
    <property type="match status" value="1"/>
</dbReference>
<dbReference type="GeneID" id="63973682"/>
<dbReference type="Gene3D" id="1.10.10.10">
    <property type="entry name" value="Winged helix-like DNA-binding domain superfamily/Winged helix DNA-binding domain"/>
    <property type="match status" value="1"/>
</dbReference>
<dbReference type="PANTHER" id="PTHR42756">
    <property type="entry name" value="TRANSCRIPTIONAL REGULATOR, MARR"/>
    <property type="match status" value="1"/>
</dbReference>
<dbReference type="RefSeq" id="WP_007491702.1">
    <property type="nucleotide sequence ID" value="NZ_JH417780.1"/>
</dbReference>
<dbReference type="PATRIC" id="fig|411475.3.peg.1979"/>
<dbReference type="InterPro" id="IPR011991">
    <property type="entry name" value="ArsR-like_HTH"/>
</dbReference>
<dbReference type="SUPFAM" id="SSF46785">
    <property type="entry name" value="Winged helix' DNA-binding domain"/>
    <property type="match status" value="1"/>
</dbReference>
<organism evidence="5 6">
    <name type="scientific">Flavonifractor plautii ATCC 29863</name>
    <dbReference type="NCBI Taxonomy" id="411475"/>
    <lineage>
        <taxon>Bacteria</taxon>
        <taxon>Bacillati</taxon>
        <taxon>Bacillota</taxon>
        <taxon>Clostridia</taxon>
        <taxon>Eubacteriales</taxon>
        <taxon>Oscillospiraceae</taxon>
        <taxon>Flavonifractor</taxon>
    </lineage>
</organism>
<evidence type="ECO:0000256" key="1">
    <source>
        <dbReference type="ARBA" id="ARBA00023015"/>
    </source>
</evidence>
<evidence type="ECO:0000313" key="6">
    <source>
        <dbReference type="Proteomes" id="UP000004459"/>
    </source>
</evidence>
<dbReference type="GO" id="GO:0003700">
    <property type="term" value="F:DNA-binding transcription factor activity"/>
    <property type="evidence" value="ECO:0007669"/>
    <property type="project" value="InterPro"/>
</dbReference>
<dbReference type="InterPro" id="IPR036388">
    <property type="entry name" value="WH-like_DNA-bd_sf"/>
</dbReference>
<dbReference type="EMBL" id="AGCK01000191">
    <property type="protein sequence ID" value="EHM48004.1"/>
    <property type="molecule type" value="Genomic_DNA"/>
</dbReference>
<dbReference type="Pfam" id="PF12802">
    <property type="entry name" value="MarR_2"/>
    <property type="match status" value="1"/>
</dbReference>
<accession>G9YRY9</accession>
<dbReference type="AlphaFoldDB" id="G9YRY9"/>
<dbReference type="STRING" id="292800.A4U99_08150"/>
<protein>
    <submittedName>
        <fullName evidence="5">Transcriptional regulator, MarR family</fullName>
    </submittedName>
</protein>
<proteinExistence type="predicted"/>
<dbReference type="PANTHER" id="PTHR42756:SF1">
    <property type="entry name" value="TRANSCRIPTIONAL REPRESSOR OF EMRAB OPERON"/>
    <property type="match status" value="1"/>
</dbReference>
<evidence type="ECO:0000313" key="5">
    <source>
        <dbReference type="EMBL" id="EHM48004.1"/>
    </source>
</evidence>
<keyword evidence="3" id="KW-0804">Transcription</keyword>
<dbReference type="InterPro" id="IPR000835">
    <property type="entry name" value="HTH_MarR-typ"/>
</dbReference>
<name>G9YRY9_FLAPL</name>
<comment type="caution">
    <text evidence="5">The sequence shown here is derived from an EMBL/GenBank/DDBJ whole genome shotgun (WGS) entry which is preliminary data.</text>
</comment>
<dbReference type="InterPro" id="IPR036390">
    <property type="entry name" value="WH_DNA-bd_sf"/>
</dbReference>